<dbReference type="InterPro" id="IPR008972">
    <property type="entry name" value="Cupredoxin"/>
</dbReference>
<accession>A0A7C3DE13</accession>
<name>A0A7C3DE13_MEIRU</name>
<comment type="caution">
    <text evidence="1">The sequence shown here is derived from an EMBL/GenBank/DDBJ whole genome shotgun (WGS) entry which is preliminary data.</text>
</comment>
<organism evidence="1">
    <name type="scientific">Meiothermus ruber</name>
    <dbReference type="NCBI Taxonomy" id="277"/>
    <lineage>
        <taxon>Bacteria</taxon>
        <taxon>Thermotogati</taxon>
        <taxon>Deinococcota</taxon>
        <taxon>Deinococci</taxon>
        <taxon>Thermales</taxon>
        <taxon>Thermaceae</taxon>
        <taxon>Meiothermus</taxon>
    </lineage>
</organism>
<gene>
    <name evidence="1" type="ORF">ENS82_00710</name>
</gene>
<dbReference type="AlphaFoldDB" id="A0A7C3DE13"/>
<evidence type="ECO:0008006" key="2">
    <source>
        <dbReference type="Google" id="ProtNLM"/>
    </source>
</evidence>
<dbReference type="Gene3D" id="2.60.40.420">
    <property type="entry name" value="Cupredoxins - blue copper proteins"/>
    <property type="match status" value="1"/>
</dbReference>
<sequence length="121" mass="13095">MGLLLLGLLLSCQPDTPKACVVIEAVSIEAGFRVRGTNSADVTIRRGECIEFVNQDSTAHIAQTRPGSGAPEDFSTQNLIPDPAYRVKIVLNIAGEYEYICSINTGNTVHARTMFGKITVR</sequence>
<reference evidence="1" key="1">
    <citation type="journal article" date="2020" name="mSystems">
        <title>Genome- and Community-Level Interaction Insights into Carbon Utilization and Element Cycling Functions of Hydrothermarchaeota in Hydrothermal Sediment.</title>
        <authorList>
            <person name="Zhou Z."/>
            <person name="Liu Y."/>
            <person name="Xu W."/>
            <person name="Pan J."/>
            <person name="Luo Z.H."/>
            <person name="Li M."/>
        </authorList>
    </citation>
    <scope>NUCLEOTIDE SEQUENCE [LARGE SCALE GENOMIC DNA]</scope>
    <source>
        <strain evidence="1">SpSt-524</strain>
    </source>
</reference>
<proteinExistence type="predicted"/>
<protein>
    <recommendedName>
        <fullName evidence="2">Blue (Type 1) copper domain-containing protein</fullName>
    </recommendedName>
</protein>
<dbReference type="EMBL" id="DSWI01000008">
    <property type="protein sequence ID" value="HFG19229.1"/>
    <property type="molecule type" value="Genomic_DNA"/>
</dbReference>
<evidence type="ECO:0000313" key="1">
    <source>
        <dbReference type="EMBL" id="HFG19229.1"/>
    </source>
</evidence>
<dbReference type="SUPFAM" id="SSF49503">
    <property type="entry name" value="Cupredoxins"/>
    <property type="match status" value="1"/>
</dbReference>